<dbReference type="AlphaFoldDB" id="Q239W6"/>
<evidence type="ECO:0000313" key="2">
    <source>
        <dbReference type="EMBL" id="EAR93292.2"/>
    </source>
</evidence>
<feature type="region of interest" description="Disordered" evidence="1">
    <location>
        <begin position="165"/>
        <end position="197"/>
    </location>
</feature>
<feature type="compositionally biased region" description="Low complexity" evidence="1">
    <location>
        <begin position="188"/>
        <end position="197"/>
    </location>
</feature>
<reference evidence="3" key="1">
    <citation type="journal article" date="2006" name="PLoS Biol.">
        <title>Macronuclear genome sequence of the ciliate Tetrahymena thermophila, a model eukaryote.</title>
        <authorList>
            <person name="Eisen J.A."/>
            <person name="Coyne R.S."/>
            <person name="Wu M."/>
            <person name="Wu D."/>
            <person name="Thiagarajan M."/>
            <person name="Wortman J.R."/>
            <person name="Badger J.H."/>
            <person name="Ren Q."/>
            <person name="Amedeo P."/>
            <person name="Jones K.M."/>
            <person name="Tallon L.J."/>
            <person name="Delcher A.L."/>
            <person name="Salzberg S.L."/>
            <person name="Silva J.C."/>
            <person name="Haas B.J."/>
            <person name="Majoros W.H."/>
            <person name="Farzad M."/>
            <person name="Carlton J.M."/>
            <person name="Smith R.K. Jr."/>
            <person name="Garg J."/>
            <person name="Pearlman R.E."/>
            <person name="Karrer K.M."/>
            <person name="Sun L."/>
            <person name="Manning G."/>
            <person name="Elde N.C."/>
            <person name="Turkewitz A.P."/>
            <person name="Asai D.J."/>
            <person name="Wilkes D.E."/>
            <person name="Wang Y."/>
            <person name="Cai H."/>
            <person name="Collins K."/>
            <person name="Stewart B.A."/>
            <person name="Lee S.R."/>
            <person name="Wilamowska K."/>
            <person name="Weinberg Z."/>
            <person name="Ruzzo W.L."/>
            <person name="Wloga D."/>
            <person name="Gaertig J."/>
            <person name="Frankel J."/>
            <person name="Tsao C.-C."/>
            <person name="Gorovsky M.A."/>
            <person name="Keeling P.J."/>
            <person name="Waller R.F."/>
            <person name="Patron N.J."/>
            <person name="Cherry J.M."/>
            <person name="Stover N.A."/>
            <person name="Krieger C.J."/>
            <person name="del Toro C."/>
            <person name="Ryder H.F."/>
            <person name="Williamson S.C."/>
            <person name="Barbeau R.A."/>
            <person name="Hamilton E.P."/>
            <person name="Orias E."/>
        </authorList>
    </citation>
    <scope>NUCLEOTIDE SEQUENCE [LARGE SCALE GENOMIC DNA]</scope>
    <source>
        <strain evidence="3">SB210</strain>
    </source>
</reference>
<dbReference type="GeneID" id="7835503"/>
<gene>
    <name evidence="2" type="ORF">TTHERM_00741650</name>
</gene>
<keyword evidence="3" id="KW-1185">Reference proteome</keyword>
<dbReference type="HOGENOM" id="CLU_1242309_0_0_1"/>
<protein>
    <submittedName>
        <fullName evidence="2">Uncharacterized protein</fullName>
    </submittedName>
</protein>
<name>Q239W6_TETTS</name>
<sequence length="513" mass="60533">MTENCNFKDNYQNINIHLYQNAAYREQAQASPLNSRVLYQNTESLCYLTESILYQMDTSIQGKCQREYREIALKSKNSSDLSDSYADIEEDDTKETINSINSLNIKNFSCNSGIYDLENRFNKISNYSTNHSQIFKSEVLDQDQKQSGFLFQIPKNQSQSFIDDYQEESEDQGENQNKKSLNNSICQKSENSMNSSMKSSIYKRVTFEDLSQKNYHHQFSQNNLKRTSKSILKRSQTFDKNQNLQRDVKDTSYQSDMDFVNIIQEKFIQQILEKETCNSNDLKQHFFSELATKISSSGEKKKRIIFLTYNSFFVLQDLHSYKYIQRFNISDINKITIHSDYQNVCSILLRNSFKLNLQINHFNEFIQFIKNVFNSILKTFLPIIQKQKQKMNEDPKINDNNYTQLIMQSFLSSQKEQFYVKIQIMSNNIPQSNSKILGILQFFQNEIYITAMEKSSELKRFTQVILLDEDLQQKSFNFQSLKKNLIFNIKLLIDSDFPLLIQKIQDINKYQIK</sequence>
<proteinExistence type="predicted"/>
<evidence type="ECO:0000256" key="1">
    <source>
        <dbReference type="SAM" id="MobiDB-lite"/>
    </source>
</evidence>
<organism evidence="2 3">
    <name type="scientific">Tetrahymena thermophila (strain SB210)</name>
    <dbReference type="NCBI Taxonomy" id="312017"/>
    <lineage>
        <taxon>Eukaryota</taxon>
        <taxon>Sar</taxon>
        <taxon>Alveolata</taxon>
        <taxon>Ciliophora</taxon>
        <taxon>Intramacronucleata</taxon>
        <taxon>Oligohymenophorea</taxon>
        <taxon>Hymenostomatida</taxon>
        <taxon>Tetrahymenina</taxon>
        <taxon>Tetrahymenidae</taxon>
        <taxon>Tetrahymena</taxon>
    </lineage>
</organism>
<dbReference type="Proteomes" id="UP000009168">
    <property type="component" value="Unassembled WGS sequence"/>
</dbReference>
<dbReference type="EMBL" id="GG662726">
    <property type="protein sequence ID" value="EAR93292.2"/>
    <property type="molecule type" value="Genomic_DNA"/>
</dbReference>
<dbReference type="InParanoid" id="Q239W6"/>
<feature type="compositionally biased region" description="Polar residues" evidence="1">
    <location>
        <begin position="174"/>
        <end position="187"/>
    </location>
</feature>
<dbReference type="KEGG" id="tet:TTHERM_00741650"/>
<accession>Q239W6</accession>
<evidence type="ECO:0000313" key="3">
    <source>
        <dbReference type="Proteomes" id="UP000009168"/>
    </source>
</evidence>
<dbReference type="RefSeq" id="XP_001013537.2">
    <property type="nucleotide sequence ID" value="XM_001013537.2"/>
</dbReference>